<dbReference type="SUPFAM" id="SSF46565">
    <property type="entry name" value="Chaperone J-domain"/>
    <property type="match status" value="1"/>
</dbReference>
<evidence type="ECO:0000313" key="5">
    <source>
        <dbReference type="Proteomes" id="UP000004088"/>
    </source>
</evidence>
<keyword evidence="5" id="KW-1185">Reference proteome</keyword>
<feature type="transmembrane region" description="Helical" evidence="2">
    <location>
        <begin position="119"/>
        <end position="139"/>
    </location>
</feature>
<evidence type="ECO:0000259" key="3">
    <source>
        <dbReference type="PROSITE" id="PS50076"/>
    </source>
</evidence>
<dbReference type="PANTHER" id="PTHR24074">
    <property type="entry name" value="CO-CHAPERONE PROTEIN DJLA"/>
    <property type="match status" value="1"/>
</dbReference>
<dbReference type="InterPro" id="IPR050817">
    <property type="entry name" value="DjlA_DnaK_co-chaperone"/>
</dbReference>
<feature type="region of interest" description="Disordered" evidence="1">
    <location>
        <begin position="147"/>
        <end position="173"/>
    </location>
</feature>
<dbReference type="Proteomes" id="UP000004088">
    <property type="component" value="Unassembled WGS sequence"/>
</dbReference>
<protein>
    <submittedName>
        <fullName evidence="4">DnaJ domain protein</fullName>
    </submittedName>
</protein>
<sequence length="309" mass="34317">MTIRTHYDNLHVAPDADAQTIRQAYRRLSKQYHPDLNTDPDAHRIMQLINQAYEVLSDPQKRAEHDQWIAQQRAAERLKAQVQAMQQQYAAAQKQPAQYPPVPTAPAAAPPVPPHKTGLVILFSGLCLLLMVGLGLLIWDRQDNPETANRTTVPAASAPAETPVFGHMGQPAAGTANASDAAAASLAQMNYIRPFAAPNGNPFPDRAAYIDGYPQHIGQGNYRIFVENIRNSSDVFAQLFAENGTEPLRSFFIPERGQFELPQLNAGRYQIRYRQLDGGEHVNSETIVLQGKQQEVTVYLQRGRAPVTY</sequence>
<dbReference type="STRING" id="888741.HMPREF9098_0897"/>
<dbReference type="HOGENOM" id="CLU_049164_1_0_4"/>
<keyword evidence="2" id="KW-0472">Membrane</keyword>
<dbReference type="Pfam" id="PF00226">
    <property type="entry name" value="DnaJ"/>
    <property type="match status" value="1"/>
</dbReference>
<reference evidence="4 5" key="1">
    <citation type="submission" date="2011-01" db="EMBL/GenBank/DDBJ databases">
        <authorList>
            <person name="Muzny D."/>
            <person name="Qin X."/>
            <person name="Deng J."/>
            <person name="Jiang H."/>
            <person name="Liu Y."/>
            <person name="Qu J."/>
            <person name="Song X.-Z."/>
            <person name="Zhang L."/>
            <person name="Thornton R."/>
            <person name="Coyle M."/>
            <person name="Francisco L."/>
            <person name="Jackson L."/>
            <person name="Javaid M."/>
            <person name="Korchina V."/>
            <person name="Kovar C."/>
            <person name="Mata R."/>
            <person name="Mathew T."/>
            <person name="Ngo R."/>
            <person name="Nguyen L."/>
            <person name="Nguyen N."/>
            <person name="Okwuonu G."/>
            <person name="Ongeri F."/>
            <person name="Pham C."/>
            <person name="Simmons D."/>
            <person name="Wilczek-Boney K."/>
            <person name="Hale W."/>
            <person name="Jakkamsetti A."/>
            <person name="Pham P."/>
            <person name="Ruth R."/>
            <person name="San Lucas F."/>
            <person name="Warren J."/>
            <person name="Zhang J."/>
            <person name="Zhao Z."/>
            <person name="Zhou C."/>
            <person name="Zhu D."/>
            <person name="Lee S."/>
            <person name="Bess C."/>
            <person name="Blankenburg K."/>
            <person name="Forbes L."/>
            <person name="Fu Q."/>
            <person name="Gubbala S."/>
            <person name="Hirani K."/>
            <person name="Jayaseelan J.C."/>
            <person name="Lara F."/>
            <person name="Munidasa M."/>
            <person name="Palculict T."/>
            <person name="Patil S."/>
            <person name="Pu L.-L."/>
            <person name="Saada N."/>
            <person name="Tang L."/>
            <person name="Weissenberger G."/>
            <person name="Zhu Y."/>
            <person name="Hemphill L."/>
            <person name="Shang Y."/>
            <person name="Youmans B."/>
            <person name="Ayvaz T."/>
            <person name="Ross M."/>
            <person name="Santibanez J."/>
            <person name="Aqrawi P."/>
            <person name="Gross S."/>
            <person name="Joshi V."/>
            <person name="Fowler G."/>
            <person name="Nazareth L."/>
            <person name="Reid J."/>
            <person name="Worley K."/>
            <person name="Petrosino J."/>
            <person name="Highlander S."/>
            <person name="Gibbs R."/>
        </authorList>
    </citation>
    <scope>NUCLEOTIDE SEQUENCE [LARGE SCALE GENOMIC DNA]</scope>
    <source>
        <strain evidence="4 5">ATCC 33394</strain>
    </source>
</reference>
<dbReference type="CDD" id="cd06257">
    <property type="entry name" value="DnaJ"/>
    <property type="match status" value="1"/>
</dbReference>
<organism evidence="4 5">
    <name type="scientific">Kingella denitrificans ATCC 33394</name>
    <dbReference type="NCBI Taxonomy" id="888741"/>
    <lineage>
        <taxon>Bacteria</taxon>
        <taxon>Pseudomonadati</taxon>
        <taxon>Pseudomonadota</taxon>
        <taxon>Betaproteobacteria</taxon>
        <taxon>Neisseriales</taxon>
        <taxon>Neisseriaceae</taxon>
        <taxon>Kingella</taxon>
    </lineage>
</organism>
<evidence type="ECO:0000313" key="4">
    <source>
        <dbReference type="EMBL" id="EGC17571.1"/>
    </source>
</evidence>
<keyword evidence="2" id="KW-1133">Transmembrane helix</keyword>
<evidence type="ECO:0000256" key="1">
    <source>
        <dbReference type="SAM" id="MobiDB-lite"/>
    </source>
</evidence>
<comment type="caution">
    <text evidence="4">The sequence shown here is derived from an EMBL/GenBank/DDBJ whole genome shotgun (WGS) entry which is preliminary data.</text>
</comment>
<dbReference type="InterPro" id="IPR036869">
    <property type="entry name" value="J_dom_sf"/>
</dbReference>
<gene>
    <name evidence="4" type="primary">dnaJ</name>
    <name evidence="4" type="ORF">HMPREF9098_0897</name>
</gene>
<dbReference type="PROSITE" id="PS50076">
    <property type="entry name" value="DNAJ_2"/>
    <property type="match status" value="1"/>
</dbReference>
<feature type="domain" description="J" evidence="3">
    <location>
        <begin position="5"/>
        <end position="69"/>
    </location>
</feature>
<dbReference type="InterPro" id="IPR001623">
    <property type="entry name" value="DnaJ_domain"/>
</dbReference>
<evidence type="ECO:0000256" key="2">
    <source>
        <dbReference type="SAM" id="Phobius"/>
    </source>
</evidence>
<proteinExistence type="predicted"/>
<name>F0EYG3_9NEIS</name>
<dbReference type="AlphaFoldDB" id="F0EYG3"/>
<dbReference type="EMBL" id="AEWV01000015">
    <property type="protein sequence ID" value="EGC17571.1"/>
    <property type="molecule type" value="Genomic_DNA"/>
</dbReference>
<dbReference type="RefSeq" id="WP_003782241.1">
    <property type="nucleotide sequence ID" value="NZ_GL870929.1"/>
</dbReference>
<dbReference type="SMART" id="SM00271">
    <property type="entry name" value="DnaJ"/>
    <property type="match status" value="1"/>
</dbReference>
<dbReference type="Gene3D" id="1.10.287.110">
    <property type="entry name" value="DnaJ domain"/>
    <property type="match status" value="1"/>
</dbReference>
<keyword evidence="2" id="KW-0812">Transmembrane</keyword>
<dbReference type="PRINTS" id="PR00625">
    <property type="entry name" value="JDOMAIN"/>
</dbReference>
<accession>F0EYG3</accession>